<name>A0AAV3RT22_LITER</name>
<proteinExistence type="predicted"/>
<dbReference type="Pfam" id="PF02620">
    <property type="entry name" value="YceD"/>
    <property type="match status" value="1"/>
</dbReference>
<keyword evidence="2" id="KW-1185">Reference proteome</keyword>
<organism evidence="1 2">
    <name type="scientific">Lithospermum erythrorhizon</name>
    <name type="common">Purple gromwell</name>
    <name type="synonym">Lithospermum officinale var. erythrorhizon</name>
    <dbReference type="NCBI Taxonomy" id="34254"/>
    <lineage>
        <taxon>Eukaryota</taxon>
        <taxon>Viridiplantae</taxon>
        <taxon>Streptophyta</taxon>
        <taxon>Embryophyta</taxon>
        <taxon>Tracheophyta</taxon>
        <taxon>Spermatophyta</taxon>
        <taxon>Magnoliopsida</taxon>
        <taxon>eudicotyledons</taxon>
        <taxon>Gunneridae</taxon>
        <taxon>Pentapetalae</taxon>
        <taxon>asterids</taxon>
        <taxon>lamiids</taxon>
        <taxon>Boraginales</taxon>
        <taxon>Boraginaceae</taxon>
        <taxon>Boraginoideae</taxon>
        <taxon>Lithospermeae</taxon>
        <taxon>Lithospermum</taxon>
    </lineage>
</organism>
<dbReference type="PANTHER" id="PTHR37734">
    <property type="entry name" value="LARGE RIBOSOMAL RNA SUBUNIT ACCUMULATION PROTEIN YCED HOMOLOG 2, CHLOROPLASTIC"/>
    <property type="match status" value="1"/>
</dbReference>
<dbReference type="Proteomes" id="UP001454036">
    <property type="component" value="Unassembled WGS sequence"/>
</dbReference>
<gene>
    <name evidence="1" type="ORF">LIER_31083</name>
</gene>
<evidence type="ECO:0000313" key="1">
    <source>
        <dbReference type="EMBL" id="GAA0183720.1"/>
    </source>
</evidence>
<dbReference type="EMBL" id="BAABME010011414">
    <property type="protein sequence ID" value="GAA0183720.1"/>
    <property type="molecule type" value="Genomic_DNA"/>
</dbReference>
<evidence type="ECO:0000313" key="2">
    <source>
        <dbReference type="Proteomes" id="UP001454036"/>
    </source>
</evidence>
<accession>A0AAV3RT22</accession>
<dbReference type="InterPro" id="IPR003772">
    <property type="entry name" value="YceD"/>
</dbReference>
<sequence length="137" mass="15486">MFQHTGFGLSVDGRITTSLTRKCINCYSPYCRQIDTNFNVWVLPLTKNKDSPDELPVIGVDDPSVIYVKPGFEADLDSLIQDTIRLATSVKETCSESCEKSEPKLHHLGTHYVASIDGRWSRLLELRNANRRTLQSN</sequence>
<protein>
    <submittedName>
        <fullName evidence="1">Uncharacterized protein</fullName>
    </submittedName>
</protein>
<comment type="caution">
    <text evidence="1">The sequence shown here is derived from an EMBL/GenBank/DDBJ whole genome shotgun (WGS) entry which is preliminary data.</text>
</comment>
<dbReference type="InterPro" id="IPR044985">
    <property type="entry name" value="YceD_plant"/>
</dbReference>
<reference evidence="1 2" key="1">
    <citation type="submission" date="2024-01" db="EMBL/GenBank/DDBJ databases">
        <title>The complete chloroplast genome sequence of Lithospermum erythrorhizon: insights into the phylogenetic relationship among Boraginaceae species and the maternal lineages of purple gromwells.</title>
        <authorList>
            <person name="Okada T."/>
            <person name="Watanabe K."/>
        </authorList>
    </citation>
    <scope>NUCLEOTIDE SEQUENCE [LARGE SCALE GENOMIC DNA]</scope>
</reference>
<dbReference type="AlphaFoldDB" id="A0AAV3RT22"/>
<dbReference type="PANTHER" id="PTHR37734:SF1">
    <property type="entry name" value="LARGE RIBOSOMAL RNA SUBUNIT ACCUMULATION PROTEIN YCED HOMOLOG 2, CHLOROPLASTIC"/>
    <property type="match status" value="1"/>
</dbReference>